<feature type="region of interest" description="Disordered" evidence="1">
    <location>
        <begin position="19"/>
        <end position="79"/>
    </location>
</feature>
<accession>A0A9Q3FVD1</accession>
<dbReference type="EMBL" id="AVOT02049426">
    <property type="protein sequence ID" value="MBW0544573.1"/>
    <property type="molecule type" value="Genomic_DNA"/>
</dbReference>
<keyword evidence="3" id="KW-1185">Reference proteome</keyword>
<evidence type="ECO:0000313" key="3">
    <source>
        <dbReference type="Proteomes" id="UP000765509"/>
    </source>
</evidence>
<gene>
    <name evidence="2" type="ORF">O181_084288</name>
</gene>
<proteinExistence type="predicted"/>
<organism evidence="2 3">
    <name type="scientific">Austropuccinia psidii MF-1</name>
    <dbReference type="NCBI Taxonomy" id="1389203"/>
    <lineage>
        <taxon>Eukaryota</taxon>
        <taxon>Fungi</taxon>
        <taxon>Dikarya</taxon>
        <taxon>Basidiomycota</taxon>
        <taxon>Pucciniomycotina</taxon>
        <taxon>Pucciniomycetes</taxon>
        <taxon>Pucciniales</taxon>
        <taxon>Sphaerophragmiaceae</taxon>
        <taxon>Austropuccinia</taxon>
    </lineage>
</organism>
<feature type="compositionally biased region" description="Acidic residues" evidence="1">
    <location>
        <begin position="41"/>
        <end position="54"/>
    </location>
</feature>
<dbReference type="AlphaFoldDB" id="A0A9Q3FVD1"/>
<evidence type="ECO:0000313" key="2">
    <source>
        <dbReference type="EMBL" id="MBW0544573.1"/>
    </source>
</evidence>
<sequence>MVGASPSRKVCVNSRSLRSFSGLFGGYPSISQGPRSRLGEAEDEEGEESEETEVEASLAGSPEAYEAANISHSNKPLVSQGEPNFLKMMEQMTQFMGQLTPEVSPRENSKAPPFKTPSMKALVSFDGTQGHKLKGFIQTCQAIFHNVVFHTIFFHQAQAHSTPKQQ</sequence>
<reference evidence="2" key="1">
    <citation type="submission" date="2021-03" db="EMBL/GenBank/DDBJ databases">
        <title>Draft genome sequence of rust myrtle Austropuccinia psidii MF-1, a brazilian biotype.</title>
        <authorList>
            <person name="Quecine M.C."/>
            <person name="Pachon D.M.R."/>
            <person name="Bonatelli M.L."/>
            <person name="Correr F.H."/>
            <person name="Franceschini L.M."/>
            <person name="Leite T.F."/>
            <person name="Margarido G.R.A."/>
            <person name="Almeida C.A."/>
            <person name="Ferrarezi J.A."/>
            <person name="Labate C.A."/>
        </authorList>
    </citation>
    <scope>NUCLEOTIDE SEQUENCE</scope>
    <source>
        <strain evidence="2">MF-1</strain>
    </source>
</reference>
<evidence type="ECO:0000256" key="1">
    <source>
        <dbReference type="SAM" id="MobiDB-lite"/>
    </source>
</evidence>
<protein>
    <submittedName>
        <fullName evidence="2">Uncharacterized protein</fullName>
    </submittedName>
</protein>
<dbReference type="Proteomes" id="UP000765509">
    <property type="component" value="Unassembled WGS sequence"/>
</dbReference>
<comment type="caution">
    <text evidence="2">The sequence shown here is derived from an EMBL/GenBank/DDBJ whole genome shotgun (WGS) entry which is preliminary data.</text>
</comment>
<name>A0A9Q3FVD1_9BASI</name>